<comment type="caution">
    <text evidence="1">The sequence shown here is derived from an EMBL/GenBank/DDBJ whole genome shotgun (WGS) entry which is preliminary data.</text>
</comment>
<dbReference type="Proteomes" id="UP000051568">
    <property type="component" value="Unassembled WGS sequence"/>
</dbReference>
<sequence>MRLVDFNLSVAELDPHLKLFVMQNGKPLPISSLELMDPWLIVVPGMSALTLDQFETRTKTVSGRMQLGYLATRPRKLFGYHLRNAKLILG</sequence>
<proteinExistence type="predicted"/>
<evidence type="ECO:0000313" key="2">
    <source>
        <dbReference type="Proteomes" id="UP000051568"/>
    </source>
</evidence>
<protein>
    <submittedName>
        <fullName evidence="1">Uncharacterized protein</fullName>
    </submittedName>
</protein>
<dbReference type="EMBL" id="JQBR01000001">
    <property type="protein sequence ID" value="KRN67491.1"/>
    <property type="molecule type" value="Genomic_DNA"/>
</dbReference>
<evidence type="ECO:0000313" key="1">
    <source>
        <dbReference type="EMBL" id="KRN67491.1"/>
    </source>
</evidence>
<gene>
    <name evidence="1" type="ORF">IV80_GL000030</name>
</gene>
<dbReference type="PATRIC" id="fig|319652.3.peg.30"/>
<dbReference type="OrthoDB" id="2249034at2"/>
<organism evidence="1 2">
    <name type="scientific">Pediococcus cellicola</name>
    <dbReference type="NCBI Taxonomy" id="319652"/>
    <lineage>
        <taxon>Bacteria</taxon>
        <taxon>Bacillati</taxon>
        <taxon>Bacillota</taxon>
        <taxon>Bacilli</taxon>
        <taxon>Lactobacillales</taxon>
        <taxon>Lactobacillaceae</taxon>
        <taxon>Pediococcus</taxon>
    </lineage>
</organism>
<dbReference type="RefSeq" id="WP_057747757.1">
    <property type="nucleotide sequence ID" value="NZ_BJVH01000001.1"/>
</dbReference>
<reference evidence="1 2" key="1">
    <citation type="journal article" date="2015" name="Genome Announc.">
        <title>Expanding the biotechnology potential of lactobacilli through comparative genomics of 213 strains and associated genera.</title>
        <authorList>
            <person name="Sun Z."/>
            <person name="Harris H.M."/>
            <person name="McCann A."/>
            <person name="Guo C."/>
            <person name="Argimon S."/>
            <person name="Zhang W."/>
            <person name="Yang X."/>
            <person name="Jeffery I.B."/>
            <person name="Cooney J.C."/>
            <person name="Kagawa T.F."/>
            <person name="Liu W."/>
            <person name="Song Y."/>
            <person name="Salvetti E."/>
            <person name="Wrobel A."/>
            <person name="Rasinkangas P."/>
            <person name="Parkhill J."/>
            <person name="Rea M.C."/>
            <person name="O'Sullivan O."/>
            <person name="Ritari J."/>
            <person name="Douillard F.P."/>
            <person name="Paul Ross R."/>
            <person name="Yang R."/>
            <person name="Briner A.E."/>
            <person name="Felis G.E."/>
            <person name="de Vos W.M."/>
            <person name="Barrangou R."/>
            <person name="Klaenhammer T.R."/>
            <person name="Caufield P.W."/>
            <person name="Cui Y."/>
            <person name="Zhang H."/>
            <person name="O'Toole P.W."/>
        </authorList>
    </citation>
    <scope>NUCLEOTIDE SEQUENCE [LARGE SCALE GENOMIC DNA]</scope>
    <source>
        <strain evidence="1 2">DSM 17757</strain>
    </source>
</reference>
<dbReference type="AlphaFoldDB" id="A0A0R2IQK8"/>
<accession>A0A0R2IQK8</accession>
<keyword evidence="2" id="KW-1185">Reference proteome</keyword>
<dbReference type="STRING" id="319652.IV80_GL000030"/>
<name>A0A0R2IQK8_9LACO</name>